<reference evidence="3 4" key="2">
    <citation type="submission" date="2018-11" db="EMBL/GenBank/DDBJ databases">
        <authorList>
            <consortium name="Pathogen Informatics"/>
        </authorList>
    </citation>
    <scope>NUCLEOTIDE SEQUENCE [LARGE SCALE GENOMIC DNA]</scope>
</reference>
<feature type="coiled-coil region" evidence="1">
    <location>
        <begin position="264"/>
        <end position="340"/>
    </location>
</feature>
<evidence type="ECO:0000313" key="4">
    <source>
        <dbReference type="Proteomes" id="UP000271162"/>
    </source>
</evidence>
<proteinExistence type="predicted"/>
<feature type="region of interest" description="Disordered" evidence="2">
    <location>
        <begin position="237"/>
        <end position="261"/>
    </location>
</feature>
<dbReference type="STRING" id="27835.A0A0N4XXD1"/>
<gene>
    <name evidence="3" type="ORF">NBR_LOCUS7632</name>
</gene>
<evidence type="ECO:0000256" key="1">
    <source>
        <dbReference type="SAM" id="Coils"/>
    </source>
</evidence>
<evidence type="ECO:0000256" key="2">
    <source>
        <dbReference type="SAM" id="MobiDB-lite"/>
    </source>
</evidence>
<keyword evidence="1" id="KW-0175">Coiled coil</keyword>
<dbReference type="Proteomes" id="UP000271162">
    <property type="component" value="Unassembled WGS sequence"/>
</dbReference>
<sequence length="347" mass="38841">MSRVNVNALKEIKDLKDATGAPAQLQNQNVIPPFIRRPETTETTPRLININPLIIVFDGPPGAQCQKAIHLTNPSQIQVILLNASKYHRRHAFVVQVKSAKMEENNRKDSCRKSIFFLQWNNSDRNDRYRSLVALDFAAEYERPFSYYRNVCRQVNPFAITAIIPISTVAIMVDTFVSGVRPVAVDEMGGHLARMIATTPSCSGGIGIEDIRDEVAIIRRNGVTKIVDGAAYRHGLAPSSSSGNSTSASAPAPQIDHEEYTPEVKKLTEEVKKAAERKQASTQKMVAAVNDVKKLEVELDRAAQNLNQVQQKYNEQEDNVAILRMRLKKVREQLAIAREADRRRNNS</sequence>
<organism evidence="5">
    <name type="scientific">Nippostrongylus brasiliensis</name>
    <name type="common">Rat hookworm</name>
    <dbReference type="NCBI Taxonomy" id="27835"/>
    <lineage>
        <taxon>Eukaryota</taxon>
        <taxon>Metazoa</taxon>
        <taxon>Ecdysozoa</taxon>
        <taxon>Nematoda</taxon>
        <taxon>Chromadorea</taxon>
        <taxon>Rhabditida</taxon>
        <taxon>Rhabditina</taxon>
        <taxon>Rhabditomorpha</taxon>
        <taxon>Strongyloidea</taxon>
        <taxon>Heligmosomidae</taxon>
        <taxon>Nippostrongylus</taxon>
    </lineage>
</organism>
<reference evidence="5" key="1">
    <citation type="submission" date="2017-02" db="UniProtKB">
        <authorList>
            <consortium name="WormBaseParasite"/>
        </authorList>
    </citation>
    <scope>IDENTIFICATION</scope>
</reference>
<evidence type="ECO:0000313" key="5">
    <source>
        <dbReference type="WBParaSite" id="NBR_0000763101-mRNA-1"/>
    </source>
</evidence>
<dbReference type="EMBL" id="UYSL01019908">
    <property type="protein sequence ID" value="VDL71221.1"/>
    <property type="molecule type" value="Genomic_DNA"/>
</dbReference>
<keyword evidence="4" id="KW-1185">Reference proteome</keyword>
<dbReference type="WBParaSite" id="NBR_0000763101-mRNA-1">
    <property type="protein sequence ID" value="NBR_0000763101-mRNA-1"/>
    <property type="gene ID" value="NBR_0000763101"/>
</dbReference>
<accession>A0A0N4XXD1</accession>
<protein>
    <submittedName>
        <fullName evidence="5">Major sperm protein</fullName>
    </submittedName>
</protein>
<evidence type="ECO:0000313" key="3">
    <source>
        <dbReference type="EMBL" id="VDL71221.1"/>
    </source>
</evidence>
<dbReference type="AlphaFoldDB" id="A0A0N4XXD1"/>
<name>A0A0N4XXD1_NIPBR</name>
<feature type="compositionally biased region" description="Low complexity" evidence="2">
    <location>
        <begin position="237"/>
        <end position="253"/>
    </location>
</feature>